<feature type="domain" description="Oxidoreductase N-terminal" evidence="3">
    <location>
        <begin position="9"/>
        <end position="121"/>
    </location>
</feature>
<dbReference type="Pfam" id="PF00107">
    <property type="entry name" value="ADH_zinc_N"/>
    <property type="match status" value="1"/>
</dbReference>
<dbReference type="Gene3D" id="3.40.50.720">
    <property type="entry name" value="NAD(P)-binding Rossmann-like Domain"/>
    <property type="match status" value="1"/>
</dbReference>
<dbReference type="Gene3D" id="3.90.180.10">
    <property type="entry name" value="Medium-chain alcohol dehydrogenases, catalytic domain"/>
    <property type="match status" value="1"/>
</dbReference>
<dbReference type="AlphaFoldDB" id="A0A397T4I7"/>
<dbReference type="Proteomes" id="UP000265703">
    <property type="component" value="Unassembled WGS sequence"/>
</dbReference>
<dbReference type="InterPro" id="IPR011032">
    <property type="entry name" value="GroES-like_sf"/>
</dbReference>
<name>A0A397T4I7_9GLOM</name>
<dbReference type="PANTHER" id="PTHR43205">
    <property type="entry name" value="PROSTAGLANDIN REDUCTASE"/>
    <property type="match status" value="1"/>
</dbReference>
<dbReference type="OrthoDB" id="809632at2759"/>
<evidence type="ECO:0000259" key="3">
    <source>
        <dbReference type="Pfam" id="PF16884"/>
    </source>
</evidence>
<reference evidence="4 5" key="1">
    <citation type="submission" date="2018-06" db="EMBL/GenBank/DDBJ databases">
        <title>Comparative genomics reveals the genomic features of Rhizophagus irregularis, R. cerebriforme, R. diaphanum and Gigaspora rosea, and their symbiotic lifestyle signature.</title>
        <authorList>
            <person name="Morin E."/>
            <person name="San Clemente H."/>
            <person name="Chen E.C.H."/>
            <person name="De La Providencia I."/>
            <person name="Hainaut M."/>
            <person name="Kuo A."/>
            <person name="Kohler A."/>
            <person name="Murat C."/>
            <person name="Tang N."/>
            <person name="Roy S."/>
            <person name="Loubradou J."/>
            <person name="Henrissat B."/>
            <person name="Grigoriev I.V."/>
            <person name="Corradi N."/>
            <person name="Roux C."/>
            <person name="Martin F.M."/>
        </authorList>
    </citation>
    <scope>NUCLEOTIDE SEQUENCE [LARGE SCALE GENOMIC DNA]</scope>
    <source>
        <strain evidence="4 5">DAOM 227022</strain>
    </source>
</reference>
<proteinExistence type="predicted"/>
<dbReference type="InterPro" id="IPR045010">
    <property type="entry name" value="MDR_fam"/>
</dbReference>
<dbReference type="CDD" id="cd05288">
    <property type="entry name" value="PGDH"/>
    <property type="match status" value="1"/>
</dbReference>
<keyword evidence="5" id="KW-1185">Reference proteome</keyword>
<dbReference type="Pfam" id="PF16884">
    <property type="entry name" value="ADH_N_2"/>
    <property type="match status" value="1"/>
</dbReference>
<dbReference type="InterPro" id="IPR036291">
    <property type="entry name" value="NAD(P)-bd_dom_sf"/>
</dbReference>
<protein>
    <recommendedName>
        <fullName evidence="6">Enoyl reductase (ER) domain-containing protein</fullName>
    </recommendedName>
</protein>
<comment type="caution">
    <text evidence="4">The sequence shown here is derived from an EMBL/GenBank/DDBJ whole genome shotgun (WGS) entry which is preliminary data.</text>
</comment>
<keyword evidence="1" id="KW-0560">Oxidoreductase</keyword>
<evidence type="ECO:0000256" key="1">
    <source>
        <dbReference type="ARBA" id="ARBA00023002"/>
    </source>
</evidence>
<gene>
    <name evidence="4" type="ORF">C1645_805397</name>
</gene>
<dbReference type="PANTHER" id="PTHR43205:SF7">
    <property type="entry name" value="PROSTAGLANDIN REDUCTASE 1"/>
    <property type="match status" value="1"/>
</dbReference>
<dbReference type="SUPFAM" id="SSF50129">
    <property type="entry name" value="GroES-like"/>
    <property type="match status" value="1"/>
</dbReference>
<evidence type="ECO:0000259" key="2">
    <source>
        <dbReference type="Pfam" id="PF00107"/>
    </source>
</evidence>
<dbReference type="SUPFAM" id="SSF51735">
    <property type="entry name" value="NAD(P)-binding Rossmann-fold domains"/>
    <property type="match status" value="1"/>
</dbReference>
<feature type="domain" description="Alcohol dehydrogenase-like C-terminal" evidence="2">
    <location>
        <begin position="180"/>
        <end position="312"/>
    </location>
</feature>
<evidence type="ECO:0008006" key="6">
    <source>
        <dbReference type="Google" id="ProtNLM"/>
    </source>
</evidence>
<sequence length="386" mass="43152">MTIVSNKGVILKAIPKRTPKADEHFGLVHRTIDIKNLNLEKNELVLRNLYLSLDPYIRFTLKEPEPVQTDQTVPLKQSVPIGQVISGFGVSEVVKTNNLNYEVGDLVHAPVGWEEYSHIKSSIVPAITLIEKESLKEVPLNYYASLLKFGGLTSYASLIAIGKPKKGETIYISAAAGFTGQMVGQIAKIKGLKVVGSTGSDEKVDFLLNELKFDAAFNYKKNDLNTALSKYCPNGIDIYYDNVGGETLEVAIDHCNQFARIISCGMISQYNITNPKEKYGIKNLENIFIKSICMQGFLVIEYIGTEIEKDFEKEFFEWIKNGKIIYKENVHVGIENTAKGFVDLFNGNNIAYTLGALDYDMIKSVTINPHQIQFPYIAVIKHPPKI</sequence>
<dbReference type="EMBL" id="QKYT01000163">
    <property type="protein sequence ID" value="RIA91067.1"/>
    <property type="molecule type" value="Genomic_DNA"/>
</dbReference>
<dbReference type="InterPro" id="IPR013149">
    <property type="entry name" value="ADH-like_C"/>
</dbReference>
<organism evidence="4 5">
    <name type="scientific">Glomus cerebriforme</name>
    <dbReference type="NCBI Taxonomy" id="658196"/>
    <lineage>
        <taxon>Eukaryota</taxon>
        <taxon>Fungi</taxon>
        <taxon>Fungi incertae sedis</taxon>
        <taxon>Mucoromycota</taxon>
        <taxon>Glomeromycotina</taxon>
        <taxon>Glomeromycetes</taxon>
        <taxon>Glomerales</taxon>
        <taxon>Glomeraceae</taxon>
        <taxon>Glomus</taxon>
    </lineage>
</organism>
<dbReference type="FunFam" id="3.40.50.720:FF:000121">
    <property type="entry name" value="Prostaglandin reductase 2"/>
    <property type="match status" value="1"/>
</dbReference>
<evidence type="ECO:0000313" key="4">
    <source>
        <dbReference type="EMBL" id="RIA91067.1"/>
    </source>
</evidence>
<dbReference type="GO" id="GO:0016628">
    <property type="term" value="F:oxidoreductase activity, acting on the CH-CH group of donors, NAD or NADP as acceptor"/>
    <property type="evidence" value="ECO:0007669"/>
    <property type="project" value="InterPro"/>
</dbReference>
<accession>A0A397T4I7</accession>
<dbReference type="InterPro" id="IPR041694">
    <property type="entry name" value="ADH_N_2"/>
</dbReference>
<evidence type="ECO:0000313" key="5">
    <source>
        <dbReference type="Proteomes" id="UP000265703"/>
    </source>
</evidence>